<proteinExistence type="predicted"/>
<dbReference type="InterPro" id="IPR001611">
    <property type="entry name" value="Leu-rich_rpt"/>
</dbReference>
<keyword evidence="2" id="KW-0732">Signal</keyword>
<keyword evidence="4" id="KW-1185">Reference proteome</keyword>
<dbReference type="InParanoid" id="B5YMX4"/>
<dbReference type="Gene3D" id="3.80.10.10">
    <property type="entry name" value="Ribonuclease Inhibitor"/>
    <property type="match status" value="1"/>
</dbReference>
<organism evidence="3 4">
    <name type="scientific">Thalassiosira pseudonana</name>
    <name type="common">Marine diatom</name>
    <name type="synonym">Cyclotella nana</name>
    <dbReference type="NCBI Taxonomy" id="35128"/>
    <lineage>
        <taxon>Eukaryota</taxon>
        <taxon>Sar</taxon>
        <taxon>Stramenopiles</taxon>
        <taxon>Ochrophyta</taxon>
        <taxon>Bacillariophyta</taxon>
        <taxon>Coscinodiscophyceae</taxon>
        <taxon>Thalassiosirophycidae</taxon>
        <taxon>Thalassiosirales</taxon>
        <taxon>Thalassiosiraceae</taxon>
        <taxon>Thalassiosira</taxon>
    </lineage>
</organism>
<feature type="chain" id="PRO_5002841388" description="Leucine-rich repeat-containing N-terminal plant-type domain-containing protein" evidence="2">
    <location>
        <begin position="23"/>
        <end position="414"/>
    </location>
</feature>
<dbReference type="InterPro" id="IPR032675">
    <property type="entry name" value="LRR_dom_sf"/>
</dbReference>
<dbReference type="PANTHER" id="PTHR48064:SF8">
    <property type="entry name" value="RECEPTOR PROTEIN-TYROSINE KINASE CEPR2-LIKE"/>
    <property type="match status" value="1"/>
</dbReference>
<reference evidence="3 4" key="1">
    <citation type="journal article" date="2004" name="Science">
        <title>The genome of the diatom Thalassiosira pseudonana: ecology, evolution, and metabolism.</title>
        <authorList>
            <person name="Armbrust E.V."/>
            <person name="Berges J.A."/>
            <person name="Bowler C."/>
            <person name="Green B.R."/>
            <person name="Martinez D."/>
            <person name="Putnam N.H."/>
            <person name="Zhou S."/>
            <person name="Allen A.E."/>
            <person name="Apt K.E."/>
            <person name="Bechner M."/>
            <person name="Brzezinski M.A."/>
            <person name="Chaal B.K."/>
            <person name="Chiovitti A."/>
            <person name="Davis A.K."/>
            <person name="Demarest M.S."/>
            <person name="Detter J.C."/>
            <person name="Glavina T."/>
            <person name="Goodstein D."/>
            <person name="Hadi M.Z."/>
            <person name="Hellsten U."/>
            <person name="Hildebrand M."/>
            <person name="Jenkins B.D."/>
            <person name="Jurka J."/>
            <person name="Kapitonov V.V."/>
            <person name="Kroger N."/>
            <person name="Lau W.W."/>
            <person name="Lane T.W."/>
            <person name="Larimer F.W."/>
            <person name="Lippmeier J.C."/>
            <person name="Lucas S."/>
            <person name="Medina M."/>
            <person name="Montsant A."/>
            <person name="Obornik M."/>
            <person name="Parker M.S."/>
            <person name="Palenik B."/>
            <person name="Pazour G.J."/>
            <person name="Richardson P.M."/>
            <person name="Rynearson T.A."/>
            <person name="Saito M.A."/>
            <person name="Schwartz D.C."/>
            <person name="Thamatrakoln K."/>
            <person name="Valentin K."/>
            <person name="Vardi A."/>
            <person name="Wilkerson F.P."/>
            <person name="Rokhsar D.S."/>
        </authorList>
    </citation>
    <scope>NUCLEOTIDE SEQUENCE [LARGE SCALE GENOMIC DNA]</scope>
    <source>
        <strain evidence="3 4">CCMP1335</strain>
    </source>
</reference>
<feature type="compositionally biased region" description="Polar residues" evidence="1">
    <location>
        <begin position="87"/>
        <end position="99"/>
    </location>
</feature>
<dbReference type="GeneID" id="7449235"/>
<name>B5YMX4_THAPS</name>
<dbReference type="AlphaFoldDB" id="B5YMX4"/>
<feature type="compositionally biased region" description="Polar residues" evidence="1">
    <location>
        <begin position="131"/>
        <end position="142"/>
    </location>
</feature>
<sequence length="414" mass="45197">MLTSHHRLNPLLLVALASVSWPISNFTEGKRLRKRVVQDHRGVKDNTNDGGYHRDDVEYFIRNLQHFSMPDVDDDTPSFHPTERPTVASSLPPINSTLEPSPRPTPFPVASTPLPSEAISTPAPSKEPVTDSPTQSISTTAPTGVCGLTNASRTEQIQSILRNVSLESDLDNPSSPQGRASQWIINEDILRVCPENERELVQRYVAAVFYFSVGGGSWGQCNAPDDLNDAAAVDKANADCKLSTNTFPDDASGSNAWLTASNECEWGGIACLPEKEDCPLCLDEISFDIDYNELTGELPIDLFESWLDMKEFDLNNNRLSGTISSRIGNMETLKFIQLDNNQFTGTIPTQLGELKELVFMSLANLELNGMMPSQVCSNRGNPTDPTDGILAVLIADCATPNPKVFCECCSGCGV</sequence>
<dbReference type="GO" id="GO:0038023">
    <property type="term" value="F:signaling receptor activity"/>
    <property type="evidence" value="ECO:0000318"/>
    <property type="project" value="GO_Central"/>
</dbReference>
<dbReference type="eggNOG" id="ENOG502SPJY">
    <property type="taxonomic scope" value="Eukaryota"/>
</dbReference>
<feature type="region of interest" description="Disordered" evidence="1">
    <location>
        <begin position="71"/>
        <end position="149"/>
    </location>
</feature>
<reference evidence="3 4" key="2">
    <citation type="journal article" date="2008" name="Nature">
        <title>The Phaeodactylum genome reveals the evolutionary history of diatom genomes.</title>
        <authorList>
            <person name="Bowler C."/>
            <person name="Allen A.E."/>
            <person name="Badger J.H."/>
            <person name="Grimwood J."/>
            <person name="Jabbari K."/>
            <person name="Kuo A."/>
            <person name="Maheswari U."/>
            <person name="Martens C."/>
            <person name="Maumus F."/>
            <person name="Otillar R.P."/>
            <person name="Rayko E."/>
            <person name="Salamov A."/>
            <person name="Vandepoele K."/>
            <person name="Beszteri B."/>
            <person name="Gruber A."/>
            <person name="Heijde M."/>
            <person name="Katinka M."/>
            <person name="Mock T."/>
            <person name="Valentin K."/>
            <person name="Verret F."/>
            <person name="Berges J.A."/>
            <person name="Brownlee C."/>
            <person name="Cadoret J.P."/>
            <person name="Chiovitti A."/>
            <person name="Choi C.J."/>
            <person name="Coesel S."/>
            <person name="De Martino A."/>
            <person name="Detter J.C."/>
            <person name="Durkin C."/>
            <person name="Falciatore A."/>
            <person name="Fournet J."/>
            <person name="Haruta M."/>
            <person name="Huysman M.J."/>
            <person name="Jenkins B.D."/>
            <person name="Jiroutova K."/>
            <person name="Jorgensen R.E."/>
            <person name="Joubert Y."/>
            <person name="Kaplan A."/>
            <person name="Kroger N."/>
            <person name="Kroth P.G."/>
            <person name="La Roche J."/>
            <person name="Lindquist E."/>
            <person name="Lommer M."/>
            <person name="Martin-Jezequel V."/>
            <person name="Lopez P.J."/>
            <person name="Lucas S."/>
            <person name="Mangogna M."/>
            <person name="McGinnis K."/>
            <person name="Medlin L.K."/>
            <person name="Montsant A."/>
            <person name="Oudot-Le Secq M.P."/>
            <person name="Napoli C."/>
            <person name="Obornik M."/>
            <person name="Parker M.S."/>
            <person name="Petit J.L."/>
            <person name="Porcel B.M."/>
            <person name="Poulsen N."/>
            <person name="Robison M."/>
            <person name="Rychlewski L."/>
            <person name="Rynearson T.A."/>
            <person name="Schmutz J."/>
            <person name="Shapiro H."/>
            <person name="Siaut M."/>
            <person name="Stanley M."/>
            <person name="Sussman M.R."/>
            <person name="Taylor A.R."/>
            <person name="Vardi A."/>
            <person name="von Dassow P."/>
            <person name="Vyverman W."/>
            <person name="Willis A."/>
            <person name="Wyrwicz L.S."/>
            <person name="Rokhsar D.S."/>
            <person name="Weissenbach J."/>
            <person name="Armbrust E.V."/>
            <person name="Green B.R."/>
            <person name="Van de Peer Y."/>
            <person name="Grigoriev I.V."/>
        </authorList>
    </citation>
    <scope>NUCLEOTIDE SEQUENCE [LARGE SCALE GENOMIC DNA]</scope>
    <source>
        <strain evidence="3 4">CCMP1335</strain>
    </source>
</reference>
<dbReference type="HOGENOM" id="CLU_664808_0_0_1"/>
<feature type="signal peptide" evidence="2">
    <location>
        <begin position="1"/>
        <end position="22"/>
    </location>
</feature>
<dbReference type="PANTHER" id="PTHR48064">
    <property type="entry name" value="OS01G0750400 PROTEIN"/>
    <property type="match status" value="1"/>
</dbReference>
<evidence type="ECO:0008006" key="5">
    <source>
        <dbReference type="Google" id="ProtNLM"/>
    </source>
</evidence>
<dbReference type="InterPro" id="IPR053038">
    <property type="entry name" value="RLP_Defense"/>
</dbReference>
<evidence type="ECO:0000256" key="2">
    <source>
        <dbReference type="SAM" id="SignalP"/>
    </source>
</evidence>
<dbReference type="Pfam" id="PF00560">
    <property type="entry name" value="LRR_1"/>
    <property type="match status" value="2"/>
</dbReference>
<dbReference type="RefSeq" id="XP_002295816.1">
    <property type="nucleotide sequence ID" value="XM_002295780.1"/>
</dbReference>
<evidence type="ECO:0000256" key="1">
    <source>
        <dbReference type="SAM" id="MobiDB-lite"/>
    </source>
</evidence>
<protein>
    <recommendedName>
        <fullName evidence="5">Leucine-rich repeat-containing N-terminal plant-type domain-containing protein</fullName>
    </recommendedName>
</protein>
<dbReference type="GO" id="GO:0005886">
    <property type="term" value="C:plasma membrane"/>
    <property type="evidence" value="ECO:0000318"/>
    <property type="project" value="GO_Central"/>
</dbReference>
<evidence type="ECO:0000313" key="4">
    <source>
        <dbReference type="Proteomes" id="UP000001449"/>
    </source>
</evidence>
<dbReference type="EMBL" id="CP001160">
    <property type="protein sequence ID" value="ACI64533.1"/>
    <property type="molecule type" value="Genomic_DNA"/>
</dbReference>
<dbReference type="KEGG" id="tps:THAPS_6944"/>
<accession>B5YMX4</accession>
<dbReference type="OMA" id="CTECRAN"/>
<dbReference type="SUPFAM" id="SSF52058">
    <property type="entry name" value="L domain-like"/>
    <property type="match status" value="1"/>
</dbReference>
<evidence type="ECO:0000313" key="3">
    <source>
        <dbReference type="EMBL" id="ACI64533.1"/>
    </source>
</evidence>
<dbReference type="Proteomes" id="UP000001449">
    <property type="component" value="Chromosome 7"/>
</dbReference>
<gene>
    <name evidence="3" type="ORF">THAPS_6944</name>
</gene>
<dbReference type="PaxDb" id="35128-Thaps6944"/>